<reference evidence="1 2" key="1">
    <citation type="submission" date="2024-04" db="EMBL/GenBank/DDBJ databases">
        <authorList>
            <person name="Waldvogel A.-M."/>
            <person name="Schoenle A."/>
        </authorList>
    </citation>
    <scope>NUCLEOTIDE SEQUENCE [LARGE SCALE GENOMIC DNA]</scope>
</reference>
<gene>
    <name evidence="1" type="ORF">KC01_LOCUS27034</name>
</gene>
<name>A0AAV2L8H5_KNICA</name>
<keyword evidence="2" id="KW-1185">Reference proteome</keyword>
<dbReference type="AlphaFoldDB" id="A0AAV2L8H5"/>
<protein>
    <submittedName>
        <fullName evidence="1">Uncharacterized protein</fullName>
    </submittedName>
</protein>
<proteinExistence type="predicted"/>
<evidence type="ECO:0000313" key="2">
    <source>
        <dbReference type="Proteomes" id="UP001497482"/>
    </source>
</evidence>
<dbReference type="EMBL" id="OZ035844">
    <property type="protein sequence ID" value="CAL1598670.1"/>
    <property type="molecule type" value="Genomic_DNA"/>
</dbReference>
<organism evidence="1 2">
    <name type="scientific">Knipowitschia caucasica</name>
    <name type="common">Caucasian dwarf goby</name>
    <name type="synonym">Pomatoschistus caucasicus</name>
    <dbReference type="NCBI Taxonomy" id="637954"/>
    <lineage>
        <taxon>Eukaryota</taxon>
        <taxon>Metazoa</taxon>
        <taxon>Chordata</taxon>
        <taxon>Craniata</taxon>
        <taxon>Vertebrata</taxon>
        <taxon>Euteleostomi</taxon>
        <taxon>Actinopterygii</taxon>
        <taxon>Neopterygii</taxon>
        <taxon>Teleostei</taxon>
        <taxon>Neoteleostei</taxon>
        <taxon>Acanthomorphata</taxon>
        <taxon>Gobiaria</taxon>
        <taxon>Gobiiformes</taxon>
        <taxon>Gobioidei</taxon>
        <taxon>Gobiidae</taxon>
        <taxon>Gobiinae</taxon>
        <taxon>Knipowitschia</taxon>
    </lineage>
</organism>
<evidence type="ECO:0000313" key="1">
    <source>
        <dbReference type="EMBL" id="CAL1598670.1"/>
    </source>
</evidence>
<accession>A0AAV2L8H5</accession>
<dbReference type="Proteomes" id="UP001497482">
    <property type="component" value="Chromosome 22"/>
</dbReference>
<sequence>MWFGKLTWGGLSSVGVMLRVLWIDLSRGLKIWGLCCRAEEWSEEGWIWTRMILSGPEHFHIATRKKKKFVGGWVCCTGCGDGKRCGQ</sequence>